<comment type="caution">
    <text evidence="2">The sequence shown here is derived from an EMBL/GenBank/DDBJ whole genome shotgun (WGS) entry which is preliminary data.</text>
</comment>
<dbReference type="OrthoDB" id="10018872at2"/>
<reference evidence="2 3" key="1">
    <citation type="submission" date="2019-02" db="EMBL/GenBank/DDBJ databases">
        <title>Deep-cultivation of Planctomycetes and their phenomic and genomic characterization uncovers novel biology.</title>
        <authorList>
            <person name="Wiegand S."/>
            <person name="Jogler M."/>
            <person name="Boedeker C."/>
            <person name="Pinto D."/>
            <person name="Vollmers J."/>
            <person name="Rivas-Marin E."/>
            <person name="Kohn T."/>
            <person name="Peeters S.H."/>
            <person name="Heuer A."/>
            <person name="Rast P."/>
            <person name="Oberbeckmann S."/>
            <person name="Bunk B."/>
            <person name="Jeske O."/>
            <person name="Meyerdierks A."/>
            <person name="Storesund J.E."/>
            <person name="Kallscheuer N."/>
            <person name="Luecker S."/>
            <person name="Lage O.M."/>
            <person name="Pohl T."/>
            <person name="Merkel B.J."/>
            <person name="Hornburger P."/>
            <person name="Mueller R.-W."/>
            <person name="Bruemmer F."/>
            <person name="Labrenz M."/>
            <person name="Spormann A.M."/>
            <person name="Op Den Camp H."/>
            <person name="Overmann J."/>
            <person name="Amann R."/>
            <person name="Jetten M.S.M."/>
            <person name="Mascher T."/>
            <person name="Medema M.H."/>
            <person name="Devos D.P."/>
            <person name="Kaster A.-K."/>
            <person name="Ovreas L."/>
            <person name="Rohde M."/>
            <person name="Galperin M.Y."/>
            <person name="Jogler C."/>
        </authorList>
    </citation>
    <scope>NUCLEOTIDE SEQUENCE [LARGE SCALE GENOMIC DNA]</scope>
    <source>
        <strain evidence="2 3">CA13</strain>
    </source>
</reference>
<protein>
    <submittedName>
        <fullName evidence="2">Uncharacterized protein</fullName>
    </submittedName>
</protein>
<feature type="transmembrane region" description="Helical" evidence="1">
    <location>
        <begin position="406"/>
        <end position="429"/>
    </location>
</feature>
<feature type="transmembrane region" description="Helical" evidence="1">
    <location>
        <begin position="375"/>
        <end position="394"/>
    </location>
</feature>
<dbReference type="RefSeq" id="WP_146396108.1">
    <property type="nucleotide sequence ID" value="NZ_SJPJ01000001.1"/>
</dbReference>
<name>A0A5C5Z0L0_9BACT</name>
<dbReference type="EMBL" id="SJPJ01000001">
    <property type="protein sequence ID" value="TWT80844.1"/>
    <property type="molecule type" value="Genomic_DNA"/>
</dbReference>
<evidence type="ECO:0000313" key="2">
    <source>
        <dbReference type="EMBL" id="TWT80844.1"/>
    </source>
</evidence>
<keyword evidence="1" id="KW-0812">Transmembrane</keyword>
<gene>
    <name evidence="2" type="ORF">CA13_22900</name>
</gene>
<organism evidence="2 3">
    <name type="scientific">Novipirellula herctigrandis</name>
    <dbReference type="NCBI Taxonomy" id="2527986"/>
    <lineage>
        <taxon>Bacteria</taxon>
        <taxon>Pseudomonadati</taxon>
        <taxon>Planctomycetota</taxon>
        <taxon>Planctomycetia</taxon>
        <taxon>Pirellulales</taxon>
        <taxon>Pirellulaceae</taxon>
        <taxon>Novipirellula</taxon>
    </lineage>
</organism>
<sequence length="457" mass="49998">MPFAVVATSIFALLCIGVEGPFVSAFAVAAWVVTGTLLTIALSQSIKPNQITFILLSPFCFYLLFAYVYKAVASYNPDNTVVVMIFGDGDRATSPSFGLALTMAATGVSASWLAIWLSRTKLAPQLEMKRHGRINEPLLYSVILVSLVVKWIASYRLGWGVPGAQISGAIPLVTGVVVIYCRFGLLLLLTATIYHALVVKRSLLKAALASTVTMAFVLMDLGIGSKYSLVYVVVIAALVLFQYSTTNRRPPIALYVFLFFAASSCLVLYKYVNYYRFARLRGQEMSITEMVDFAKVFAATDEKSGSRILNRINGFEKVLLSMEYAEDIKNPAPIDVLIPGDFADNFTTSVTGSKESINAVGCTQIGFFALFCNRIPIVFFPVMLAVQLSLIALSSASMKVLQYRETIIVTAMVLAIFIVIFQFASGALLNRGKEFAIIILVAIVLDRYLMKNSDPCS</sequence>
<feature type="transmembrane region" description="Helical" evidence="1">
    <location>
        <begin position="97"/>
        <end position="117"/>
    </location>
</feature>
<proteinExistence type="predicted"/>
<keyword evidence="1" id="KW-1133">Transmembrane helix</keyword>
<evidence type="ECO:0000313" key="3">
    <source>
        <dbReference type="Proteomes" id="UP000315010"/>
    </source>
</evidence>
<dbReference type="AlphaFoldDB" id="A0A5C5Z0L0"/>
<feature type="transmembrane region" description="Helical" evidence="1">
    <location>
        <begin position="252"/>
        <end position="272"/>
    </location>
</feature>
<feature type="transmembrane region" description="Helical" evidence="1">
    <location>
        <begin position="51"/>
        <end position="69"/>
    </location>
</feature>
<keyword evidence="1" id="KW-0472">Membrane</keyword>
<keyword evidence="3" id="KW-1185">Reference proteome</keyword>
<accession>A0A5C5Z0L0</accession>
<dbReference type="Proteomes" id="UP000315010">
    <property type="component" value="Unassembled WGS sequence"/>
</dbReference>
<feature type="transmembrane region" description="Helical" evidence="1">
    <location>
        <begin position="138"/>
        <end position="157"/>
    </location>
</feature>
<feature type="transmembrane region" description="Helical" evidence="1">
    <location>
        <begin position="169"/>
        <end position="191"/>
    </location>
</feature>
<feature type="transmembrane region" description="Helical" evidence="1">
    <location>
        <begin position="229"/>
        <end position="245"/>
    </location>
</feature>
<evidence type="ECO:0000256" key="1">
    <source>
        <dbReference type="SAM" id="Phobius"/>
    </source>
</evidence>